<feature type="non-terminal residue" evidence="2">
    <location>
        <position position="173"/>
    </location>
</feature>
<dbReference type="OrthoDB" id="5914301at2759"/>
<dbReference type="GO" id="GO:0005886">
    <property type="term" value="C:plasma membrane"/>
    <property type="evidence" value="ECO:0007669"/>
    <property type="project" value="TreeGrafter"/>
</dbReference>
<dbReference type="InterPro" id="IPR001156">
    <property type="entry name" value="Transferrin-like_dom"/>
</dbReference>
<organism evidence="2 3">
    <name type="scientific">Chiloscyllium punctatum</name>
    <name type="common">Brownbanded bambooshark</name>
    <name type="synonym">Hemiscyllium punctatum</name>
    <dbReference type="NCBI Taxonomy" id="137246"/>
    <lineage>
        <taxon>Eukaryota</taxon>
        <taxon>Metazoa</taxon>
        <taxon>Chordata</taxon>
        <taxon>Craniata</taxon>
        <taxon>Vertebrata</taxon>
        <taxon>Chondrichthyes</taxon>
        <taxon>Elasmobranchii</taxon>
        <taxon>Galeomorphii</taxon>
        <taxon>Galeoidea</taxon>
        <taxon>Orectolobiformes</taxon>
        <taxon>Hemiscylliidae</taxon>
        <taxon>Chiloscyllium</taxon>
    </lineage>
</organism>
<accession>A0A401RL66</accession>
<name>A0A401RL66_CHIPU</name>
<dbReference type="PANTHER" id="PTHR11485">
    <property type="entry name" value="TRANSFERRIN"/>
    <property type="match status" value="1"/>
</dbReference>
<protein>
    <recommendedName>
        <fullName evidence="1">Transferrin-like domain-containing protein</fullName>
    </recommendedName>
</protein>
<evidence type="ECO:0000313" key="3">
    <source>
        <dbReference type="Proteomes" id="UP000287033"/>
    </source>
</evidence>
<dbReference type="SUPFAM" id="SSF53850">
    <property type="entry name" value="Periplasmic binding protein-like II"/>
    <property type="match status" value="1"/>
</dbReference>
<evidence type="ECO:0000259" key="1">
    <source>
        <dbReference type="PROSITE" id="PS51408"/>
    </source>
</evidence>
<dbReference type="AlphaFoldDB" id="A0A401RL66"/>
<dbReference type="Proteomes" id="UP000287033">
    <property type="component" value="Unassembled WGS sequence"/>
</dbReference>
<comment type="caution">
    <text evidence="2">The sequence shown here is derived from an EMBL/GenBank/DDBJ whole genome shotgun (WGS) entry which is preliminary data.</text>
</comment>
<sequence>MTFHFILQKDEVDAASLDASHAYIAGNCGLAPVVTEYYGDKCPEASGKDGETHFEAEVLPPVYALAVVKKASRGETIFNLAGRRSCHGHLYSPAGWLLLTKYTVQPDRNSTDICDINKAFANYFRKGCMPGMNFKGKLCKVCIGREQAGMKLFNQRCAANHDEFYYGNLGALR</sequence>
<evidence type="ECO:0000313" key="2">
    <source>
        <dbReference type="EMBL" id="GCC18834.1"/>
    </source>
</evidence>
<dbReference type="PANTHER" id="PTHR11485:SF28">
    <property type="entry name" value="OVOTRANSFERRIN"/>
    <property type="match status" value="1"/>
</dbReference>
<dbReference type="EMBL" id="BEZZ01006092">
    <property type="protein sequence ID" value="GCC18834.1"/>
    <property type="molecule type" value="Genomic_DNA"/>
</dbReference>
<reference evidence="2 3" key="1">
    <citation type="journal article" date="2018" name="Nat. Ecol. Evol.">
        <title>Shark genomes provide insights into elasmobranch evolution and the origin of vertebrates.</title>
        <authorList>
            <person name="Hara Y"/>
            <person name="Yamaguchi K"/>
            <person name="Onimaru K"/>
            <person name="Kadota M"/>
            <person name="Koyanagi M"/>
            <person name="Keeley SD"/>
            <person name="Tatsumi K"/>
            <person name="Tanaka K"/>
            <person name="Motone F"/>
            <person name="Kageyama Y"/>
            <person name="Nozu R"/>
            <person name="Adachi N"/>
            <person name="Nishimura O"/>
            <person name="Nakagawa R"/>
            <person name="Tanegashima C"/>
            <person name="Kiyatake I"/>
            <person name="Matsumoto R"/>
            <person name="Murakumo K"/>
            <person name="Nishida K"/>
            <person name="Terakita A"/>
            <person name="Kuratani S"/>
            <person name="Sato K"/>
            <person name="Hyodo S Kuraku.S."/>
        </authorList>
    </citation>
    <scope>NUCLEOTIDE SEQUENCE [LARGE SCALE GENOMIC DNA]</scope>
</reference>
<dbReference type="Gene3D" id="3.40.190.10">
    <property type="entry name" value="Periplasmic binding protein-like II"/>
    <property type="match status" value="1"/>
</dbReference>
<dbReference type="GO" id="GO:0006826">
    <property type="term" value="P:iron ion transport"/>
    <property type="evidence" value="ECO:0007669"/>
    <property type="project" value="TreeGrafter"/>
</dbReference>
<dbReference type="PRINTS" id="PR00422">
    <property type="entry name" value="TRANSFERRIN"/>
</dbReference>
<dbReference type="GO" id="GO:0005769">
    <property type="term" value="C:early endosome"/>
    <property type="evidence" value="ECO:0007669"/>
    <property type="project" value="TreeGrafter"/>
</dbReference>
<gene>
    <name evidence="2" type="ORF">chiPu_0022145</name>
</gene>
<dbReference type="Pfam" id="PF00405">
    <property type="entry name" value="Transferrin"/>
    <property type="match status" value="1"/>
</dbReference>
<dbReference type="GO" id="GO:0005615">
    <property type="term" value="C:extracellular space"/>
    <property type="evidence" value="ECO:0007669"/>
    <property type="project" value="TreeGrafter"/>
</dbReference>
<dbReference type="PROSITE" id="PS51408">
    <property type="entry name" value="TRANSFERRIN_LIKE_4"/>
    <property type="match status" value="1"/>
</dbReference>
<dbReference type="SMART" id="SM00094">
    <property type="entry name" value="TR_FER"/>
    <property type="match status" value="1"/>
</dbReference>
<dbReference type="GO" id="GO:0055037">
    <property type="term" value="C:recycling endosome"/>
    <property type="evidence" value="ECO:0007669"/>
    <property type="project" value="TreeGrafter"/>
</dbReference>
<feature type="domain" description="Transferrin-like" evidence="1">
    <location>
        <begin position="1"/>
        <end position="173"/>
    </location>
</feature>
<keyword evidence="3" id="KW-1185">Reference proteome</keyword>
<dbReference type="STRING" id="137246.A0A401RL66"/>
<proteinExistence type="predicted"/>